<evidence type="ECO:0000259" key="4">
    <source>
        <dbReference type="PROSITE" id="PS50949"/>
    </source>
</evidence>
<evidence type="ECO:0000313" key="6">
    <source>
        <dbReference type="Proteomes" id="UP000641741"/>
    </source>
</evidence>
<reference evidence="5 6" key="1">
    <citation type="submission" date="2020-08" db="EMBL/GenBank/DDBJ databases">
        <title>Genome public.</title>
        <authorList>
            <person name="Liu C."/>
            <person name="Sun Q."/>
        </authorList>
    </citation>
    <scope>NUCLEOTIDE SEQUENCE [LARGE SCALE GENOMIC DNA]</scope>
    <source>
        <strain evidence="5 6">M2</strain>
    </source>
</reference>
<feature type="domain" description="HTH gntR-type" evidence="4">
    <location>
        <begin position="1"/>
        <end position="52"/>
    </location>
</feature>
<dbReference type="Proteomes" id="UP000641741">
    <property type="component" value="Unassembled WGS sequence"/>
</dbReference>
<dbReference type="InterPro" id="IPR011711">
    <property type="entry name" value="GntR_C"/>
</dbReference>
<dbReference type="PANTHER" id="PTHR43537">
    <property type="entry name" value="TRANSCRIPTIONAL REGULATOR, GNTR FAMILY"/>
    <property type="match status" value="1"/>
</dbReference>
<evidence type="ECO:0000256" key="3">
    <source>
        <dbReference type="ARBA" id="ARBA00023163"/>
    </source>
</evidence>
<dbReference type="Gene3D" id="1.10.10.10">
    <property type="entry name" value="Winged helix-like DNA-binding domain superfamily/Winged helix DNA-binding domain"/>
    <property type="match status" value="1"/>
</dbReference>
<evidence type="ECO:0000256" key="2">
    <source>
        <dbReference type="ARBA" id="ARBA00023125"/>
    </source>
</evidence>
<evidence type="ECO:0000256" key="1">
    <source>
        <dbReference type="ARBA" id="ARBA00023015"/>
    </source>
</evidence>
<dbReference type="InterPro" id="IPR000524">
    <property type="entry name" value="Tscrpt_reg_HTH_GntR"/>
</dbReference>
<name>A0ABR7GM35_9FIRM</name>
<dbReference type="SMART" id="SM00895">
    <property type="entry name" value="FCD"/>
    <property type="match status" value="1"/>
</dbReference>
<dbReference type="InterPro" id="IPR036388">
    <property type="entry name" value="WH-like_DNA-bd_sf"/>
</dbReference>
<dbReference type="Pfam" id="PF00392">
    <property type="entry name" value="GntR"/>
    <property type="match status" value="1"/>
</dbReference>
<dbReference type="EMBL" id="JACOPK010000004">
    <property type="protein sequence ID" value="MBC5695368.1"/>
    <property type="molecule type" value="Genomic_DNA"/>
</dbReference>
<gene>
    <name evidence="5" type="ORF">H8S02_05330</name>
</gene>
<dbReference type="SUPFAM" id="SSF48008">
    <property type="entry name" value="GntR ligand-binding domain-like"/>
    <property type="match status" value="1"/>
</dbReference>
<keyword evidence="1" id="KW-0805">Transcription regulation</keyword>
<keyword evidence="6" id="KW-1185">Reference proteome</keyword>
<evidence type="ECO:0000313" key="5">
    <source>
        <dbReference type="EMBL" id="MBC5695368.1"/>
    </source>
</evidence>
<dbReference type="PRINTS" id="PR00035">
    <property type="entry name" value="HTHGNTR"/>
</dbReference>
<comment type="caution">
    <text evidence="5">The sequence shown here is derived from an EMBL/GenBank/DDBJ whole genome shotgun (WGS) entry which is preliminary data.</text>
</comment>
<accession>A0ABR7GM35</accession>
<proteinExistence type="predicted"/>
<keyword evidence="3" id="KW-0804">Transcription</keyword>
<sequence>MSNELTPGTVLAEENLASQLGISRTPLRAALQRLQHEEIVMQNGKNMVVAEVTERDVRDISVVRIQLEPLAIHLLAQNGGITAKHLDRLYLCGEKQLNALRSGDSEAFLDQDALFHVSLAQLTGNSFLTDLVIKSNETIRRFHTLSGSLSFHAEEAVQEHTVVLDYLRDGRFDLAEQALRSHLEQVQQRMFAK</sequence>
<dbReference type="Gene3D" id="1.20.120.530">
    <property type="entry name" value="GntR ligand-binding domain-like"/>
    <property type="match status" value="1"/>
</dbReference>
<protein>
    <submittedName>
        <fullName evidence="5">GntR family transcriptional regulator</fullName>
    </submittedName>
</protein>
<keyword evidence="2" id="KW-0238">DNA-binding</keyword>
<dbReference type="InterPro" id="IPR008920">
    <property type="entry name" value="TF_FadR/GntR_C"/>
</dbReference>
<dbReference type="SUPFAM" id="SSF46785">
    <property type="entry name" value="Winged helix' DNA-binding domain"/>
    <property type="match status" value="1"/>
</dbReference>
<dbReference type="PANTHER" id="PTHR43537:SF45">
    <property type="entry name" value="GNTR FAMILY REGULATORY PROTEIN"/>
    <property type="match status" value="1"/>
</dbReference>
<organism evidence="5 6">
    <name type="scientific">Agathobaculum hominis</name>
    <dbReference type="NCBI Taxonomy" id="2763014"/>
    <lineage>
        <taxon>Bacteria</taxon>
        <taxon>Bacillati</taxon>
        <taxon>Bacillota</taxon>
        <taxon>Clostridia</taxon>
        <taxon>Eubacteriales</taxon>
        <taxon>Butyricicoccaceae</taxon>
        <taxon>Agathobaculum</taxon>
    </lineage>
</organism>
<dbReference type="Pfam" id="PF07729">
    <property type="entry name" value="FCD"/>
    <property type="match status" value="1"/>
</dbReference>
<dbReference type="InterPro" id="IPR036390">
    <property type="entry name" value="WH_DNA-bd_sf"/>
</dbReference>
<dbReference type="PROSITE" id="PS50949">
    <property type="entry name" value="HTH_GNTR"/>
    <property type="match status" value="1"/>
</dbReference>